<dbReference type="InterPro" id="IPR013762">
    <property type="entry name" value="Integrase-like_cat_sf"/>
</dbReference>
<proteinExistence type="predicted"/>
<comment type="caution">
    <text evidence="3">The sequence shown here is derived from an EMBL/GenBank/DDBJ whole genome shotgun (WGS) entry which is preliminary data.</text>
</comment>
<feature type="compositionally biased region" description="Low complexity" evidence="2">
    <location>
        <begin position="1035"/>
        <end position="1045"/>
    </location>
</feature>
<dbReference type="SUPFAM" id="SSF56349">
    <property type="entry name" value="DNA breaking-rejoining enzymes"/>
    <property type="match status" value="1"/>
</dbReference>
<evidence type="ECO:0000313" key="3">
    <source>
        <dbReference type="EMBL" id="OLQ03757.1"/>
    </source>
</evidence>
<evidence type="ECO:0000256" key="1">
    <source>
        <dbReference type="ARBA" id="ARBA00023172"/>
    </source>
</evidence>
<feature type="compositionally biased region" description="Polar residues" evidence="2">
    <location>
        <begin position="983"/>
        <end position="994"/>
    </location>
</feature>
<dbReference type="EMBL" id="LSRX01000228">
    <property type="protein sequence ID" value="OLQ03757.1"/>
    <property type="molecule type" value="Genomic_DNA"/>
</dbReference>
<dbReference type="Gene3D" id="1.10.443.10">
    <property type="entry name" value="Intergrase catalytic core"/>
    <property type="match status" value="1"/>
</dbReference>
<accession>A0A1Q9E8L9</accession>
<evidence type="ECO:0000313" key="4">
    <source>
        <dbReference type="Proteomes" id="UP000186817"/>
    </source>
</evidence>
<dbReference type="PANTHER" id="PTHR11439:SF483">
    <property type="entry name" value="PEPTIDE SYNTHASE GLIP-LIKE, PUTATIVE (AFU_ORTHOLOGUE AFUA_3G12920)-RELATED"/>
    <property type="match status" value="1"/>
</dbReference>
<organism evidence="3 4">
    <name type="scientific">Symbiodinium microadriaticum</name>
    <name type="common">Dinoflagellate</name>
    <name type="synonym">Zooxanthella microadriatica</name>
    <dbReference type="NCBI Taxonomy" id="2951"/>
    <lineage>
        <taxon>Eukaryota</taxon>
        <taxon>Sar</taxon>
        <taxon>Alveolata</taxon>
        <taxon>Dinophyceae</taxon>
        <taxon>Suessiales</taxon>
        <taxon>Symbiodiniaceae</taxon>
        <taxon>Symbiodinium</taxon>
    </lineage>
</organism>
<reference evidence="3 4" key="1">
    <citation type="submission" date="2016-02" db="EMBL/GenBank/DDBJ databases">
        <title>Genome analysis of coral dinoflagellate symbionts highlights evolutionary adaptations to a symbiotic lifestyle.</title>
        <authorList>
            <person name="Aranda M."/>
            <person name="Li Y."/>
            <person name="Liew Y.J."/>
            <person name="Baumgarten S."/>
            <person name="Simakov O."/>
            <person name="Wilson M."/>
            <person name="Piel J."/>
            <person name="Ashoor H."/>
            <person name="Bougouffa S."/>
            <person name="Bajic V.B."/>
            <person name="Ryu T."/>
            <person name="Ravasi T."/>
            <person name="Bayer T."/>
            <person name="Micklem G."/>
            <person name="Kim H."/>
            <person name="Bhak J."/>
            <person name="Lajeunesse T.C."/>
            <person name="Voolstra C.R."/>
        </authorList>
    </citation>
    <scope>NUCLEOTIDE SEQUENCE [LARGE SCALE GENOMIC DNA]</scope>
    <source>
        <strain evidence="3 4">CCMP2467</strain>
    </source>
</reference>
<dbReference type="OrthoDB" id="3254696at2759"/>
<evidence type="ECO:0000256" key="2">
    <source>
        <dbReference type="SAM" id="MobiDB-lite"/>
    </source>
</evidence>
<dbReference type="GO" id="GO:0015074">
    <property type="term" value="P:DNA integration"/>
    <property type="evidence" value="ECO:0007669"/>
    <property type="project" value="InterPro"/>
</dbReference>
<sequence>MTGAGALSRLHLERPGLQAAVCDQSNAFTSVLVPEWMIPYQAVPPIPAGDVWELLPQALRGTVGVSDWVCPCYMRLPMGCSHSVHILMSINLRIIGMTLRSSSLLTRAPLSGHVIEEEFVIEKRPIEGFFGCTDAEWWKRFSARGADRREAGFSVEEWWRAIRRARLSSQRIFVIMHLFGGERRSEDVQAFVERFAEEAGISVLMATVDLATDYRWDLAREDTQHELLGMMSGFVDLLLLGPPCSTVSRARHLRNSVGIRPVRLRSCFWGRPGLKAHEQARVEEANTLYKHSMALCDRISLYGGGFLWEHPKDPGEHPFPSIFATVEFKELLCRTEAGSVSFDQCVLGGPTQKPTTLAGNCRGLDAFAHCRCPGVDDLHSHESSLGFDGEGHFLTRRLQTYPPGMCSLIARGLIDTCLSWQASGEGPTGFFAKGPKAALAPWSVEATATSCGVRILNEAVEEHVRVPLGDDRLGLYLHVDDTLVLGVGDCAKVVAPLMEEIANNMEAEGFRVPDRRSGDEVCKVVGYEIDARQGTFSLPMKKARLLQAAFIELAGARYICVELLRALVGIWSFGAQLRRELYSIPFTVYHLLDVCEGQFVRLWPSVRRELIAMARAVDFMCLQAADPVSRYSASREEFLALMRAGEEPGLSLAERDPDAHNHVFFALQDNRPCASAMTKGRLDPLHVSTVSNSTFVRYQSAVEKFETFLLLFDAVPSSAAELDEWLVLYRREAALTRSKLETTLAGIQFFAPCLRGNLPLTKKVIKGLAIEFPSKHAFPMLSRSAKFIACKLADEGEYRLGVCMLLQQATGLRPSEMLGLREHDVLRPNELVPRYVLRLGTNVGTKVGREQTAFFDPDQDPVLAMLLFRLLRATPEQGFLANCGYDHYRRVLSRLSALLGVHYSPHSCRAGFATEAIIKGELPAVVQRRGRWYSEASFLVYIDVATAMQVEAEFRSRSLVTRMGLPVVVPIEDASADEDSPTAPASQAQPGSTQRRSRVMTPPPQPRVVRPSAQRRRVDGTAVLSPSLRAHLASRAGSAAGAAESARPEPLRRGPQRRKQPSGLNYVWKFCSRWLQRLRALLLWGSLAFVLASGPVRDLLVPVQRLMVSTAQVGESAAGALTSLLDGGTQLVTASTSVVRAASVNTLSVAQAAWEGVDLVGMNATNVIGRVLGASAAAIEQWLYSVQGREVLRDPAPSVLDFWVGLLKSQGLHLPVVTAETEALVASGDYWSAAGVVSFAANGLVVFEFRMLRMDFTPRWANPLWQVAGWDAADEYDQILVIAREFAASVPAVNSTWDHVLPLPPATARWHAFVGLCRRVGAVLLWPLCSGCCFFVSMWEYGTMHPLTFGGGLFLACFCKAGLWFAELRVKRLYGVDSSGEMGFLTSALFAVGTGFTLEHSGCIQELRPTGLKGFVYNITFHPSMVGISPLNRDGSGVNAVDVYELLSHILAARFLSNESIVGVEPGVWNSFFFFQAAHRMLGHFDPSAIKCLSLAGSHTNCVLISDEAFYRVATRSQLEGSEEYELADGSMNAGRGILMLRSEVGPVISCLGIHYIHTVMESEEKSCAAMDGEPLDRIAYEVEVSQLIKKAVLRFEISVEIAYRLGDTFSFLKRKHTILESGILIETPETYIRHMATILDIKHTSKHNTPYLADLIQDDRSAALGPAYAAKFRSALGVALYLSNDRIDICYAVQVLAGFMSAPTQTAMKGIHRLTKYLLNTMNYATLLAPKRSGSTVYRETPYDDQDHCMEIYSDSDWSGNKVTRKSFGCAAFAINGCTIGSDEYGEMVMRETVKSQVKRARHEMTRAFGVTRCLKGDMNRMAKQIAMLTIFMMPGLAEAADEDAPRASNFSLYAVTLMCSVLVLYRGLGHLQDGFGNLSSDTAASAATIVRQNPRVSGSACFPSGKFLAGPSKLMAAETAAKGGIQRRQFRRERTVMDPQQVIDVVSSPSSSSSARLKSSRNVKFNEVLGSHVRSPRTALGPPWALDRSEIEGAISSFLRPGLKELGVLSKILHQLLCAQELQLDQSFKELEHKQSGRMDDMEVRDLSDWLSSVENAKALPSGVERSDEVLTFRRALPDSQLRRPCLCGAGLCSSRIQGKHHKCRPPWMVGLGHIIQCQHPASRRAKAQGYRSTLAGQVQVPSMGVGMVKLCQGE</sequence>
<dbReference type="PANTHER" id="PTHR11439">
    <property type="entry name" value="GAG-POL-RELATED RETROTRANSPOSON"/>
    <property type="match status" value="1"/>
</dbReference>
<evidence type="ECO:0008006" key="5">
    <source>
        <dbReference type="Google" id="ProtNLM"/>
    </source>
</evidence>
<dbReference type="InterPro" id="IPR011010">
    <property type="entry name" value="DNA_brk_join_enz"/>
</dbReference>
<dbReference type="Proteomes" id="UP000186817">
    <property type="component" value="Unassembled WGS sequence"/>
</dbReference>
<keyword evidence="4" id="KW-1185">Reference proteome</keyword>
<dbReference type="GO" id="GO:0003677">
    <property type="term" value="F:DNA binding"/>
    <property type="evidence" value="ECO:0007669"/>
    <property type="project" value="InterPro"/>
</dbReference>
<protein>
    <recommendedName>
        <fullName evidence="5">Retrovirus-related Pol polyprotein from transposon TNT 1-94</fullName>
    </recommendedName>
</protein>
<name>A0A1Q9E8L9_SYMMI</name>
<dbReference type="GO" id="GO:0006310">
    <property type="term" value="P:DNA recombination"/>
    <property type="evidence" value="ECO:0007669"/>
    <property type="project" value="UniProtKB-KW"/>
</dbReference>
<keyword evidence="1" id="KW-0233">DNA recombination</keyword>
<feature type="region of interest" description="Disordered" evidence="2">
    <location>
        <begin position="974"/>
        <end position="1018"/>
    </location>
</feature>
<gene>
    <name evidence="3" type="ORF">AK812_SmicGene13259</name>
</gene>
<feature type="region of interest" description="Disordered" evidence="2">
    <location>
        <begin position="1035"/>
        <end position="1060"/>
    </location>
</feature>
<dbReference type="CDD" id="cd00397">
    <property type="entry name" value="DNA_BRE_C"/>
    <property type="match status" value="1"/>
</dbReference>